<dbReference type="RefSeq" id="WP_245121492.1">
    <property type="nucleotide sequence ID" value="NZ_CP095061.1"/>
</dbReference>
<reference evidence="3" key="1">
    <citation type="submission" date="2022-04" db="EMBL/GenBank/DDBJ databases">
        <title>Hymenobacter sp. isolated from the air.</title>
        <authorList>
            <person name="Won M."/>
            <person name="Lee C.-M."/>
            <person name="Woen H.-Y."/>
            <person name="Kwon S.-W."/>
        </authorList>
    </citation>
    <scope>NUCLEOTIDE SEQUENCE</scope>
    <source>
        <strain evidence="3">5420S-77</strain>
    </source>
</reference>
<name>A0ABY4G7Q6_9BACT</name>
<comment type="similarity">
    <text evidence="1">Belongs to the AAA ATPase family. BCS1 subfamily.</text>
</comment>
<dbReference type="SMART" id="SM00382">
    <property type="entry name" value="AAA"/>
    <property type="match status" value="1"/>
</dbReference>
<dbReference type="InterPro" id="IPR003959">
    <property type="entry name" value="ATPase_AAA_core"/>
</dbReference>
<protein>
    <submittedName>
        <fullName evidence="3">AAA family ATPase</fullName>
    </submittedName>
</protein>
<keyword evidence="4" id="KW-1185">Reference proteome</keyword>
<dbReference type="InterPro" id="IPR027417">
    <property type="entry name" value="P-loop_NTPase"/>
</dbReference>
<evidence type="ECO:0000313" key="4">
    <source>
        <dbReference type="Proteomes" id="UP000830401"/>
    </source>
</evidence>
<gene>
    <name evidence="3" type="ORF">MUN86_02860</name>
</gene>
<proteinExistence type="inferred from homology"/>
<feature type="domain" description="AAA+ ATPase" evidence="2">
    <location>
        <begin position="198"/>
        <end position="347"/>
    </location>
</feature>
<sequence>MPKAPAATQPVVAPPATPDLLPMFERAHYFQASMYFYQCYGKLPQRLNFQLSSKEDRQKLLAQLAEHYDLEAATVAQMKTYEKSGAPAELEMQALLLAPELLLVLDVRGGYGDRGTFIYHSTAADQAALQQLVTLLEALLEVGEQERQRIHVLRLAYNDLEFTPLTIKIPELDLSTHYNDDLLPVHDIIVERLRQPQDKGIVILHGPPGTGKTSYIRHLCGLLDKPKLFIPPNLAARIADPEFINLLHDNTNSILIIEDAEELLLKREGGRGGSAVSNLLNLSDGLLADCFHIQVVCTFNTELARIDSALLRKGRLIAAYHFQPLVQEKAQALATALGQAEPVDGPLALTDVYNRDAPAFDATPASGRIGFGQAR</sequence>
<evidence type="ECO:0000259" key="2">
    <source>
        <dbReference type="SMART" id="SM00382"/>
    </source>
</evidence>
<dbReference type="InterPro" id="IPR050747">
    <property type="entry name" value="Mitochondrial_chaperone_BCS1"/>
</dbReference>
<dbReference type="InterPro" id="IPR003593">
    <property type="entry name" value="AAA+_ATPase"/>
</dbReference>
<accession>A0ABY4G7Q6</accession>
<organism evidence="3 4">
    <name type="scientific">Hymenobacter volaticus</name>
    <dbReference type="NCBI Taxonomy" id="2932254"/>
    <lineage>
        <taxon>Bacteria</taxon>
        <taxon>Pseudomonadati</taxon>
        <taxon>Bacteroidota</taxon>
        <taxon>Cytophagia</taxon>
        <taxon>Cytophagales</taxon>
        <taxon>Hymenobacteraceae</taxon>
        <taxon>Hymenobacter</taxon>
    </lineage>
</organism>
<dbReference type="EMBL" id="CP095061">
    <property type="protein sequence ID" value="UOQ66872.1"/>
    <property type="molecule type" value="Genomic_DNA"/>
</dbReference>
<dbReference type="SUPFAM" id="SSF52540">
    <property type="entry name" value="P-loop containing nucleoside triphosphate hydrolases"/>
    <property type="match status" value="1"/>
</dbReference>
<dbReference type="Gene3D" id="3.40.50.300">
    <property type="entry name" value="P-loop containing nucleotide triphosphate hydrolases"/>
    <property type="match status" value="1"/>
</dbReference>
<dbReference type="Proteomes" id="UP000830401">
    <property type="component" value="Chromosome"/>
</dbReference>
<dbReference type="PANTHER" id="PTHR23070">
    <property type="entry name" value="BCS1 AAA-TYPE ATPASE"/>
    <property type="match status" value="1"/>
</dbReference>
<dbReference type="Pfam" id="PF00004">
    <property type="entry name" value="AAA"/>
    <property type="match status" value="1"/>
</dbReference>
<evidence type="ECO:0000313" key="3">
    <source>
        <dbReference type="EMBL" id="UOQ66872.1"/>
    </source>
</evidence>
<evidence type="ECO:0000256" key="1">
    <source>
        <dbReference type="ARBA" id="ARBA00007448"/>
    </source>
</evidence>